<organism evidence="1 2">
    <name type="scientific">Candidatus Magasanikbacteria bacterium RIFCSPHIGHO2_02_FULL_45_10</name>
    <dbReference type="NCBI Taxonomy" id="1798679"/>
    <lineage>
        <taxon>Bacteria</taxon>
        <taxon>Candidatus Magasanikiibacteriota</taxon>
    </lineage>
</organism>
<name>A0A1F6M9K5_9BACT</name>
<sequence>MKIWTMYDVGSSHPGAGENKPSLLGGNAKVIKRTQNGESLLKFIKTLSAQWYDKEKLCRSTPWESIILKKCKLRILFEN</sequence>
<dbReference type="Proteomes" id="UP000176413">
    <property type="component" value="Unassembled WGS sequence"/>
</dbReference>
<protein>
    <submittedName>
        <fullName evidence="1">Uncharacterized protein</fullName>
    </submittedName>
</protein>
<dbReference type="EMBL" id="MFQA01000049">
    <property type="protein sequence ID" value="OGH68305.1"/>
    <property type="molecule type" value="Genomic_DNA"/>
</dbReference>
<gene>
    <name evidence="1" type="ORF">A3D53_00890</name>
</gene>
<evidence type="ECO:0000313" key="2">
    <source>
        <dbReference type="Proteomes" id="UP000176413"/>
    </source>
</evidence>
<dbReference type="AlphaFoldDB" id="A0A1F6M9K5"/>
<reference evidence="1 2" key="1">
    <citation type="journal article" date="2016" name="Nat. Commun.">
        <title>Thousands of microbial genomes shed light on interconnected biogeochemical processes in an aquifer system.</title>
        <authorList>
            <person name="Anantharaman K."/>
            <person name="Brown C.T."/>
            <person name="Hug L.A."/>
            <person name="Sharon I."/>
            <person name="Castelle C.J."/>
            <person name="Probst A.J."/>
            <person name="Thomas B.C."/>
            <person name="Singh A."/>
            <person name="Wilkins M.J."/>
            <person name="Karaoz U."/>
            <person name="Brodie E.L."/>
            <person name="Williams K.H."/>
            <person name="Hubbard S.S."/>
            <person name="Banfield J.F."/>
        </authorList>
    </citation>
    <scope>NUCLEOTIDE SEQUENCE [LARGE SCALE GENOMIC DNA]</scope>
</reference>
<evidence type="ECO:0000313" key="1">
    <source>
        <dbReference type="EMBL" id="OGH68305.1"/>
    </source>
</evidence>
<comment type="caution">
    <text evidence="1">The sequence shown here is derived from an EMBL/GenBank/DDBJ whole genome shotgun (WGS) entry which is preliminary data.</text>
</comment>
<accession>A0A1F6M9K5</accession>
<proteinExistence type="predicted"/>